<reference evidence="5 6" key="1">
    <citation type="submission" date="2019-03" db="EMBL/GenBank/DDBJ databases">
        <title>This is whole genome sequence of Paenibacillus sp MS74 strain.</title>
        <authorList>
            <person name="Trinh H.N."/>
        </authorList>
    </citation>
    <scope>NUCLEOTIDE SEQUENCE [LARGE SCALE GENOMIC DNA]</scope>
    <source>
        <strain evidence="5 6">MS74</strain>
    </source>
</reference>
<dbReference type="EMBL" id="SMRT01000019">
    <property type="protein sequence ID" value="TDF92728.1"/>
    <property type="molecule type" value="Genomic_DNA"/>
</dbReference>
<organism evidence="5 6">
    <name type="scientific">Paenibacillus piri</name>
    <dbReference type="NCBI Taxonomy" id="2547395"/>
    <lineage>
        <taxon>Bacteria</taxon>
        <taxon>Bacillati</taxon>
        <taxon>Bacillota</taxon>
        <taxon>Bacilli</taxon>
        <taxon>Bacillales</taxon>
        <taxon>Paenibacillaceae</taxon>
        <taxon>Paenibacillus</taxon>
    </lineage>
</organism>
<dbReference type="InterPro" id="IPR046532">
    <property type="entry name" value="DUF6597"/>
</dbReference>
<evidence type="ECO:0000256" key="2">
    <source>
        <dbReference type="ARBA" id="ARBA00023125"/>
    </source>
</evidence>
<gene>
    <name evidence="5" type="ORF">E1757_28805</name>
</gene>
<proteinExistence type="predicted"/>
<comment type="caution">
    <text evidence="5">The sequence shown here is derived from an EMBL/GenBank/DDBJ whole genome shotgun (WGS) entry which is preliminary data.</text>
</comment>
<name>A0A4R5KDW4_9BACL</name>
<dbReference type="AlphaFoldDB" id="A0A4R5KDW4"/>
<dbReference type="PANTHER" id="PTHR46796">
    <property type="entry name" value="HTH-TYPE TRANSCRIPTIONAL ACTIVATOR RHAS-RELATED"/>
    <property type="match status" value="1"/>
</dbReference>
<evidence type="ECO:0000313" key="6">
    <source>
        <dbReference type="Proteomes" id="UP000295636"/>
    </source>
</evidence>
<dbReference type="SMART" id="SM00342">
    <property type="entry name" value="HTH_ARAC"/>
    <property type="match status" value="1"/>
</dbReference>
<dbReference type="OrthoDB" id="323290at2"/>
<evidence type="ECO:0000256" key="1">
    <source>
        <dbReference type="ARBA" id="ARBA00023015"/>
    </source>
</evidence>
<dbReference type="PROSITE" id="PS01124">
    <property type="entry name" value="HTH_ARAC_FAMILY_2"/>
    <property type="match status" value="1"/>
</dbReference>
<evidence type="ECO:0000256" key="3">
    <source>
        <dbReference type="ARBA" id="ARBA00023163"/>
    </source>
</evidence>
<evidence type="ECO:0000313" key="5">
    <source>
        <dbReference type="EMBL" id="TDF92728.1"/>
    </source>
</evidence>
<dbReference type="InterPro" id="IPR050204">
    <property type="entry name" value="AraC_XylS_family_regulators"/>
</dbReference>
<dbReference type="InterPro" id="IPR018060">
    <property type="entry name" value="HTH_AraC"/>
</dbReference>
<keyword evidence="2" id="KW-0238">DNA-binding</keyword>
<evidence type="ECO:0000259" key="4">
    <source>
        <dbReference type="PROSITE" id="PS01124"/>
    </source>
</evidence>
<accession>A0A4R5KDW4</accession>
<feature type="domain" description="HTH araC/xylS-type" evidence="4">
    <location>
        <begin position="166"/>
        <end position="264"/>
    </location>
</feature>
<dbReference type="RefSeq" id="WP_133234746.1">
    <property type="nucleotide sequence ID" value="NZ_SMRT01000019.1"/>
</dbReference>
<dbReference type="Pfam" id="PF12833">
    <property type="entry name" value="HTH_18"/>
    <property type="match status" value="1"/>
</dbReference>
<keyword evidence="3" id="KW-0804">Transcription</keyword>
<protein>
    <submittedName>
        <fullName evidence="5">AraC family transcriptional regulator</fullName>
    </submittedName>
</protein>
<dbReference type="Proteomes" id="UP000295636">
    <property type="component" value="Unassembled WGS sequence"/>
</dbReference>
<dbReference type="Pfam" id="PF20240">
    <property type="entry name" value="DUF6597"/>
    <property type="match status" value="1"/>
</dbReference>
<dbReference type="Gene3D" id="1.10.10.60">
    <property type="entry name" value="Homeodomain-like"/>
    <property type="match status" value="1"/>
</dbReference>
<keyword evidence="1" id="KW-0805">Transcription regulation</keyword>
<dbReference type="GO" id="GO:0003700">
    <property type="term" value="F:DNA-binding transcription factor activity"/>
    <property type="evidence" value="ECO:0007669"/>
    <property type="project" value="InterPro"/>
</dbReference>
<keyword evidence="6" id="KW-1185">Reference proteome</keyword>
<sequence length="278" mass="31625">MKTIHFTVLPPPAPLSRDVECMRIASHSGDQPLEVKVCPSGYPGIVYQLAADRAPAIENIAIRSAQSSDIPVLFLHGQGAEPSVMRFRGTPYTTIQLVFKPHALYSLFGWDASVHNQGFLFPDQFGAKELEKQLLASTSNEERIALLTHFLMTIKEHNGKRDELIELTLEYIHKHIASVSVKELVAAFSISERQFQKRFTRVVGIPPHLFIRVRRVNEALRMMHSGKYERLSDIAYALNYYDQSHFIRDMKSFSWVSPKHITMKVNEFHSDLAGSSYL</sequence>
<dbReference type="GO" id="GO:0043565">
    <property type="term" value="F:sequence-specific DNA binding"/>
    <property type="evidence" value="ECO:0007669"/>
    <property type="project" value="InterPro"/>
</dbReference>